<dbReference type="AlphaFoldDB" id="A0A3E5HWE5"/>
<dbReference type="EMBL" id="JAQQPO010000008">
    <property type="protein sequence ID" value="MDC7958182.1"/>
    <property type="molecule type" value="Genomic_DNA"/>
</dbReference>
<evidence type="ECO:0000313" key="6">
    <source>
        <dbReference type="EMBL" id="RHH43793.1"/>
    </source>
</evidence>
<evidence type="ECO:0000259" key="3">
    <source>
        <dbReference type="Pfam" id="PF09992"/>
    </source>
</evidence>
<accession>A0A3E5HWE5</accession>
<dbReference type="Proteomes" id="UP001215078">
    <property type="component" value="Unassembled WGS sequence"/>
</dbReference>
<keyword evidence="8" id="KW-1185">Reference proteome</keyword>
<comment type="caution">
    <text evidence="6">The sequence shown here is derived from an EMBL/GenBank/DDBJ whole genome shotgun (WGS) entry which is preliminary data.</text>
</comment>
<name>A0A3E5HWE5_BACOV</name>
<reference evidence="5" key="3">
    <citation type="submission" date="2022-10" db="EMBL/GenBank/DDBJ databases">
        <title>Human gut microbiome strain richness.</title>
        <authorList>
            <person name="Chen-Liaw A."/>
        </authorList>
    </citation>
    <scope>NUCLEOTIDE SEQUENCE</scope>
    <source>
        <strain evidence="5">RTP21484st1_H8_RTP21484_190118</strain>
    </source>
</reference>
<dbReference type="Pfam" id="PF07581">
    <property type="entry name" value="Glug"/>
    <property type="match status" value="1"/>
</dbReference>
<evidence type="ECO:0000259" key="2">
    <source>
        <dbReference type="Pfam" id="PF07581"/>
    </source>
</evidence>
<keyword evidence="1" id="KW-0732">Signal</keyword>
<dbReference type="PROSITE" id="PS51257">
    <property type="entry name" value="PROKAR_LIPOPROTEIN"/>
    <property type="match status" value="1"/>
</dbReference>
<protein>
    <submittedName>
        <fullName evidence="6">Phosphodiester glycosidase family protein</fullName>
    </submittedName>
</protein>
<evidence type="ECO:0000256" key="1">
    <source>
        <dbReference type="SAM" id="SignalP"/>
    </source>
</evidence>
<proteinExistence type="predicted"/>
<reference evidence="4 8" key="2">
    <citation type="journal article" date="2019" name="Nat. Med.">
        <title>A library of human gut bacterial isolates paired with longitudinal multiomics data enables mechanistic microbiome research.</title>
        <authorList>
            <person name="Poyet M."/>
            <person name="Groussin M."/>
            <person name="Gibbons S.M."/>
            <person name="Avila-Pacheco J."/>
            <person name="Jiang X."/>
            <person name="Kearney S.M."/>
            <person name="Perrotta A.R."/>
            <person name="Berdy B."/>
            <person name="Zhao S."/>
            <person name="Lieberman T.D."/>
            <person name="Swanson P.K."/>
            <person name="Smith M."/>
            <person name="Roesemann S."/>
            <person name="Alexander J.E."/>
            <person name="Rich S.A."/>
            <person name="Livny J."/>
            <person name="Vlamakis H."/>
            <person name="Clish C."/>
            <person name="Bullock K."/>
            <person name="Deik A."/>
            <person name="Scott J."/>
            <person name="Pierce K.A."/>
            <person name="Xavier R.J."/>
            <person name="Alm E.J."/>
        </authorList>
    </citation>
    <scope>NUCLEOTIDE SEQUENCE [LARGE SCALE GENOMIC DNA]</scope>
    <source>
        <strain evidence="4 8">BIOML-A134</strain>
    </source>
</reference>
<dbReference type="Proteomes" id="UP000473905">
    <property type="component" value="Unassembled WGS sequence"/>
</dbReference>
<dbReference type="Pfam" id="PF09992">
    <property type="entry name" value="NAGPA"/>
    <property type="match status" value="1"/>
</dbReference>
<keyword evidence="6" id="KW-0378">Hydrolase</keyword>
<feature type="domain" description="Phosphodiester glycosidase" evidence="3">
    <location>
        <begin position="118"/>
        <end position="320"/>
    </location>
</feature>
<dbReference type="RefSeq" id="WP_004324719.1">
    <property type="nucleotide sequence ID" value="NZ_BAABYV010000001.1"/>
</dbReference>
<dbReference type="GO" id="GO:0016798">
    <property type="term" value="F:hydrolase activity, acting on glycosyl bonds"/>
    <property type="evidence" value="ECO:0007669"/>
    <property type="project" value="UniProtKB-KW"/>
</dbReference>
<dbReference type="PANTHER" id="PTHR40446">
    <property type="entry name" value="N-ACETYLGLUCOSAMINE-1-PHOSPHODIESTER ALPHA-N-ACETYLGLUCOSAMINIDASE"/>
    <property type="match status" value="1"/>
</dbReference>
<dbReference type="InterPro" id="IPR018711">
    <property type="entry name" value="NAGPA"/>
</dbReference>
<dbReference type="InterPro" id="IPR011493">
    <property type="entry name" value="GLUG"/>
</dbReference>
<feature type="domain" description="GLUG" evidence="2">
    <location>
        <begin position="504"/>
        <end position="530"/>
    </location>
</feature>
<organism evidence="6 7">
    <name type="scientific">Bacteroides ovatus</name>
    <dbReference type="NCBI Taxonomy" id="28116"/>
    <lineage>
        <taxon>Bacteria</taxon>
        <taxon>Pseudomonadati</taxon>
        <taxon>Bacteroidota</taxon>
        <taxon>Bacteroidia</taxon>
        <taxon>Bacteroidales</taxon>
        <taxon>Bacteroidaceae</taxon>
        <taxon>Bacteroides</taxon>
    </lineage>
</organism>
<evidence type="ECO:0000313" key="4">
    <source>
        <dbReference type="EMBL" id="KAA4098696.1"/>
    </source>
</evidence>
<sequence>MKEYRIMILLVSTLFTIAMSCSSQLDNEDFSDMIGKGQNYTPPPVPVEEPTLKDKEGWKIDSIDGKSFIWYSYNKSAFNARQQVNVLEIDLSSPDYELEFVSAPQLDSLSSVALKHDAVAGINGTYELEASFVKVNGSIISPITLPEGHLRYWKHEGAIAYDGYKVEIGYGTKESYSYNSMPNIFSGAPVLIDDYQPVGETFIGDITGINLNSLDGEDYRRHQGVRHPRTAVALTEQNKLLLVTVDGRADLAAGMTAKELTSFINQYFKPQHALNVDGGGSTTMYIRDSNLSATDVVNYPCDNKKFDHYGQRSVRTFILVKKHSNGQLFDSGDGSEDNPYIIKTARHMQDMHKVNYSKGMVYFRMEADVNMSGIDWQALNVSEPYDRLVHFDGNGHVIKGLKSQGNYASLFGVLCGVCKNLGIVDADIVAQNGGGILAGYVGIKIPTSDVLTGSVENCYTSGKVSGFDIIGGISGNIGKPSGSVYSSIKNCYSTATVTAKNETGNSRAGGIVGIVWAGGILENCYAAGEVISMNSGAAGIGAYFDTAPKRCVALNKLVENKKNGVNLGRIAAFMGAANMTVVDCWATDDMKILNAGVPKTEFSGELVGVKQPHDGETKSKEFLSNMQNYLDAGWGNSWYYKVNAKGYPILLWQYNREDYNTDITGH</sequence>
<feature type="signal peptide" evidence="1">
    <location>
        <begin position="1"/>
        <end position="25"/>
    </location>
</feature>
<dbReference type="Gene3D" id="2.160.20.110">
    <property type="match status" value="1"/>
</dbReference>
<dbReference type="EMBL" id="QRJR01000015">
    <property type="protein sequence ID" value="RHH43793.1"/>
    <property type="molecule type" value="Genomic_DNA"/>
</dbReference>
<feature type="chain" id="PRO_5044593335" evidence="1">
    <location>
        <begin position="26"/>
        <end position="666"/>
    </location>
</feature>
<dbReference type="EMBL" id="VWKB01000014">
    <property type="protein sequence ID" value="KAA4098696.1"/>
    <property type="molecule type" value="Genomic_DNA"/>
</dbReference>
<dbReference type="PANTHER" id="PTHR40446:SF2">
    <property type="entry name" value="N-ACETYLGLUCOSAMINE-1-PHOSPHODIESTER ALPHA-N-ACETYLGLUCOSAMINIDASE"/>
    <property type="match status" value="1"/>
</dbReference>
<evidence type="ECO:0000313" key="7">
    <source>
        <dbReference type="Proteomes" id="UP000283329"/>
    </source>
</evidence>
<reference evidence="6 7" key="1">
    <citation type="submission" date="2018-08" db="EMBL/GenBank/DDBJ databases">
        <title>A genome reference for cultivated species of the human gut microbiota.</title>
        <authorList>
            <person name="Zou Y."/>
            <person name="Xue W."/>
            <person name="Luo G."/>
        </authorList>
    </citation>
    <scope>NUCLEOTIDE SEQUENCE [LARGE SCALE GENOMIC DNA]</scope>
    <source>
        <strain evidence="6 7">AM17-48</strain>
    </source>
</reference>
<dbReference type="Proteomes" id="UP000283329">
    <property type="component" value="Unassembled WGS sequence"/>
</dbReference>
<keyword evidence="6" id="KW-0326">Glycosidase</keyword>
<evidence type="ECO:0000313" key="8">
    <source>
        <dbReference type="Proteomes" id="UP000473905"/>
    </source>
</evidence>
<evidence type="ECO:0000313" key="5">
    <source>
        <dbReference type="EMBL" id="MDC7958182.1"/>
    </source>
</evidence>
<gene>
    <name evidence="6" type="ORF">DW206_16010</name>
    <name evidence="4" type="ORF">F3D66_11415</name>
    <name evidence="5" type="ORF">PQ628_08145</name>
</gene>